<comment type="similarity">
    <text evidence="4 15">Belongs to the BPI/LBP/Plunc superfamily. BPI/LBP family.</text>
</comment>
<evidence type="ECO:0000256" key="3">
    <source>
        <dbReference type="ARBA" id="ARBA00001417"/>
    </source>
</evidence>
<dbReference type="PIRSF" id="PIRSF037185">
    <property type="entry name" value="Cholesteryl_ester_transf"/>
    <property type="match status" value="1"/>
</dbReference>
<dbReference type="SMART" id="SM00329">
    <property type="entry name" value="BPI2"/>
    <property type="match status" value="1"/>
</dbReference>
<dbReference type="SUPFAM" id="SSF55394">
    <property type="entry name" value="Bactericidal permeability-increasing protein, BPI"/>
    <property type="match status" value="2"/>
</dbReference>
<dbReference type="GO" id="GO:0015485">
    <property type="term" value="F:cholesterol binding"/>
    <property type="evidence" value="ECO:0007669"/>
    <property type="project" value="TreeGrafter"/>
</dbReference>
<dbReference type="GO" id="GO:0034197">
    <property type="term" value="P:triglyceride transport"/>
    <property type="evidence" value="ECO:0007669"/>
    <property type="project" value="UniProtKB-UniRule"/>
</dbReference>
<evidence type="ECO:0000256" key="15">
    <source>
        <dbReference type="PIRNR" id="PIRNR037185"/>
    </source>
</evidence>
<keyword evidence="12" id="KW-0325">Glycoprotein</keyword>
<dbReference type="GO" id="GO:0031210">
    <property type="term" value="F:phosphatidylcholine binding"/>
    <property type="evidence" value="ECO:0007669"/>
    <property type="project" value="TreeGrafter"/>
</dbReference>
<evidence type="ECO:0000256" key="10">
    <source>
        <dbReference type="ARBA" id="ARBA00023098"/>
    </source>
</evidence>
<evidence type="ECO:0000256" key="12">
    <source>
        <dbReference type="ARBA" id="ARBA00023180"/>
    </source>
</evidence>
<dbReference type="GO" id="GO:0046470">
    <property type="term" value="P:phosphatidylcholine metabolic process"/>
    <property type="evidence" value="ECO:0007669"/>
    <property type="project" value="TreeGrafter"/>
</dbReference>
<evidence type="ECO:0000256" key="4">
    <source>
        <dbReference type="ARBA" id="ARBA00007292"/>
    </source>
</evidence>
<dbReference type="EMBL" id="JBBPFD010000017">
    <property type="protein sequence ID" value="KAK7892030.1"/>
    <property type="molecule type" value="Genomic_DNA"/>
</dbReference>
<comment type="catalytic activity">
    <reaction evidence="2">
        <text>cholesteryl (9Z,12Z)-octadecadienoate(in) = cholesteryl (9Z,12Z)-octadecadienoate(out)</text>
        <dbReference type="Rhea" id="RHEA:43356"/>
        <dbReference type="ChEBI" id="CHEBI:41509"/>
    </reaction>
</comment>
<evidence type="ECO:0000256" key="1">
    <source>
        <dbReference type="ARBA" id="ARBA00000222"/>
    </source>
</evidence>
<gene>
    <name evidence="19" type="ORF">WMY93_023993</name>
</gene>
<dbReference type="Gene3D" id="3.15.20.10">
    <property type="entry name" value="Bactericidal permeability-increasing protein, domain 2"/>
    <property type="match status" value="1"/>
</dbReference>
<comment type="catalytic activity">
    <reaction evidence="1">
        <text>cholesteryl (9Z-octadecenoate)(in) = cholesteryl (9Z-octadecenoate)(out)</text>
        <dbReference type="Rhea" id="RHEA:43348"/>
        <dbReference type="ChEBI" id="CHEBI:46898"/>
    </reaction>
</comment>
<dbReference type="GO" id="GO:0070328">
    <property type="term" value="P:triglyceride homeostasis"/>
    <property type="evidence" value="ECO:0007669"/>
    <property type="project" value="TreeGrafter"/>
</dbReference>
<dbReference type="GO" id="GO:0120020">
    <property type="term" value="F:cholesterol transfer activity"/>
    <property type="evidence" value="ECO:0007669"/>
    <property type="project" value="InterPro"/>
</dbReference>
<evidence type="ECO:0000313" key="19">
    <source>
        <dbReference type="EMBL" id="KAK7892030.1"/>
    </source>
</evidence>
<keyword evidence="7 15" id="KW-0964">Secreted</keyword>
<proteinExistence type="inferred from homology"/>
<evidence type="ECO:0000256" key="2">
    <source>
        <dbReference type="ARBA" id="ARBA00001140"/>
    </source>
</evidence>
<dbReference type="InterPro" id="IPR001124">
    <property type="entry name" value="Lipid-bd_serum_glycop_C"/>
</dbReference>
<evidence type="ECO:0000256" key="7">
    <source>
        <dbReference type="ARBA" id="ARBA00022525"/>
    </source>
</evidence>
<dbReference type="InterPro" id="IPR017943">
    <property type="entry name" value="Bactericidal_perm-incr_a/b_dom"/>
</dbReference>
<evidence type="ECO:0000313" key="20">
    <source>
        <dbReference type="Proteomes" id="UP001460270"/>
    </source>
</evidence>
<dbReference type="GO" id="GO:0034372">
    <property type="term" value="P:very-low-density lipoprotein particle remodeling"/>
    <property type="evidence" value="ECO:0007669"/>
    <property type="project" value="UniProtKB-UniRule"/>
</dbReference>
<dbReference type="GO" id="GO:0005548">
    <property type="term" value="F:phospholipid transporter activity"/>
    <property type="evidence" value="ECO:0007669"/>
    <property type="project" value="TreeGrafter"/>
</dbReference>
<dbReference type="GO" id="GO:0034374">
    <property type="term" value="P:low-density lipoprotein particle remodeling"/>
    <property type="evidence" value="ECO:0007669"/>
    <property type="project" value="TreeGrafter"/>
</dbReference>
<sequence>MSKECLQDPAQAYKFTGVACRLTYPAAVVLNEKTTKVIEAAFQHAKFPTIKGEKALLLGSKLVYGLDNLEIHNLTIGQSAFELRPGEGISLMISNVSVVFRGTIQYGYGSWLLNFGHSLDFEIESDIDLGINPKLYCGDGKVAADTSDCFLKFHELNLLLQGDREPNWLKKIFTNFLTFTIKVAARSQICQEINKAANILADFIQETAEDFLTYGNISVDINLTGPPVVTANYVESYHKGFAKYNNTTTVIDESNFNPLQLTENKMLYFWLSDQLQNSLLNIAHQDGRFQLNISGTELTELFKANPSDDMPDYIRKCIMESSSPELRVWSSSNPWLNTSRDFGTTVWAEALGQLHCGGSEKPLVSFQTNVALEVRPTYANKKLSLNGKVTEVSAGINKLDVPLEIYTIENFEKLSTFLQNAVEKIGVPNVISVLDTEVTRVLDKQGTNLFDIYNPEVIPYDGYVVIQMDFGFPHHLLVEFLRKTLE</sequence>
<dbReference type="PANTHER" id="PTHR47616:SF1">
    <property type="entry name" value="CHOLESTERYL ESTER TRANSFER PROTEIN"/>
    <property type="match status" value="1"/>
</dbReference>
<comment type="subcellular location">
    <subcellularLocation>
        <location evidence="15">Secreted</location>
    </subcellularLocation>
    <text evidence="15">Secreted in plasma.</text>
</comment>
<dbReference type="PANTHER" id="PTHR47616">
    <property type="entry name" value="CHOLESTERYL ESTER TRANSFER PROTEIN"/>
    <property type="match status" value="1"/>
</dbReference>
<feature type="domain" description="Lipid-binding serum glycoprotein N-terminal" evidence="17">
    <location>
        <begin position="21"/>
        <end position="247"/>
    </location>
</feature>
<evidence type="ECO:0000256" key="13">
    <source>
        <dbReference type="ARBA" id="ARBA00023221"/>
    </source>
</evidence>
<comment type="function">
    <text evidence="14">Involved in the transfer of neutral lipids, including cholesteryl ester and triglyceride, among lipoprotein particles. Allows the net movement of cholesteryl ester from high density lipoproteins/HDL to triglyceride-rich very low density lipoproteins/VLDL, and the equimolar transport of triglyceride from VLDL to HDL. Regulates the reverse cholesterol transport, by which excess cholesterol is removed from peripheral tissues and returned to the liver for elimination.</text>
</comment>
<dbReference type="Gene3D" id="3.15.10.10">
    <property type="entry name" value="Bactericidal permeability-increasing protein, domain 1"/>
    <property type="match status" value="1"/>
</dbReference>
<evidence type="ECO:0000256" key="9">
    <source>
        <dbReference type="ARBA" id="ARBA00023055"/>
    </source>
</evidence>
<keyword evidence="11" id="KW-1207">Sterol metabolism</keyword>
<dbReference type="InterPro" id="IPR017942">
    <property type="entry name" value="Lipid-bd_serum_glycop_N"/>
</dbReference>
<evidence type="ECO:0000256" key="16">
    <source>
        <dbReference type="PIRSR" id="PIRSR037185-50"/>
    </source>
</evidence>
<keyword evidence="16" id="KW-1015">Disulfide bond</keyword>
<evidence type="ECO:0000256" key="6">
    <source>
        <dbReference type="ARBA" id="ARBA00022448"/>
    </source>
</evidence>
<dbReference type="InterPro" id="IPR017130">
    <property type="entry name" value="Cholesteryl_ester_transfer"/>
</dbReference>
<keyword evidence="6 15" id="KW-0813">Transport</keyword>
<dbReference type="GO" id="GO:0017129">
    <property type="term" value="F:triglyceride binding"/>
    <property type="evidence" value="ECO:0007669"/>
    <property type="project" value="TreeGrafter"/>
</dbReference>
<keyword evidence="9 15" id="KW-0445">Lipid transport</keyword>
<dbReference type="GO" id="GO:0055091">
    <property type="term" value="P:phospholipid homeostasis"/>
    <property type="evidence" value="ECO:0007669"/>
    <property type="project" value="TreeGrafter"/>
</dbReference>
<evidence type="ECO:0000256" key="14">
    <source>
        <dbReference type="ARBA" id="ARBA00045611"/>
    </source>
</evidence>
<keyword evidence="13 15" id="KW-0753">Steroid metabolism</keyword>
<dbReference type="GO" id="GO:0042632">
    <property type="term" value="P:cholesterol homeostasis"/>
    <property type="evidence" value="ECO:0007669"/>
    <property type="project" value="TreeGrafter"/>
</dbReference>
<evidence type="ECO:0000256" key="8">
    <source>
        <dbReference type="ARBA" id="ARBA00022548"/>
    </source>
</evidence>
<dbReference type="Pfam" id="PF01273">
    <property type="entry name" value="LBP_BPI_CETP"/>
    <property type="match status" value="1"/>
</dbReference>
<dbReference type="Proteomes" id="UP001460270">
    <property type="component" value="Unassembled WGS sequence"/>
</dbReference>
<reference evidence="20" key="1">
    <citation type="submission" date="2024-04" db="EMBL/GenBank/DDBJ databases">
        <title>Salinicola lusitanus LLJ914,a marine bacterium isolated from the Okinawa Trough.</title>
        <authorList>
            <person name="Li J."/>
        </authorList>
    </citation>
    <scope>NUCLEOTIDE SEQUENCE [LARGE SCALE GENOMIC DNA]</scope>
</reference>
<dbReference type="GO" id="GO:0034364">
    <property type="term" value="C:high-density lipoprotein particle"/>
    <property type="evidence" value="ECO:0007669"/>
    <property type="project" value="UniProtKB-UniRule"/>
</dbReference>
<comment type="caution">
    <text evidence="19">The sequence shown here is derived from an EMBL/GenBank/DDBJ whole genome shotgun (WGS) entry which is preliminary data.</text>
</comment>
<organism evidence="19 20">
    <name type="scientific">Mugilogobius chulae</name>
    <name type="common">yellowstripe goby</name>
    <dbReference type="NCBI Taxonomy" id="88201"/>
    <lineage>
        <taxon>Eukaryota</taxon>
        <taxon>Metazoa</taxon>
        <taxon>Chordata</taxon>
        <taxon>Craniata</taxon>
        <taxon>Vertebrata</taxon>
        <taxon>Euteleostomi</taxon>
        <taxon>Actinopterygii</taxon>
        <taxon>Neopterygii</taxon>
        <taxon>Teleostei</taxon>
        <taxon>Neoteleostei</taxon>
        <taxon>Acanthomorphata</taxon>
        <taxon>Gobiaria</taxon>
        <taxon>Gobiiformes</taxon>
        <taxon>Gobioidei</taxon>
        <taxon>Gobiidae</taxon>
        <taxon>Gobionellinae</taxon>
        <taxon>Mugilogobius</taxon>
    </lineage>
</organism>
<evidence type="ECO:0000256" key="11">
    <source>
        <dbReference type="ARBA" id="ARBA00023166"/>
    </source>
</evidence>
<dbReference type="GO" id="GO:0008203">
    <property type="term" value="P:cholesterol metabolic process"/>
    <property type="evidence" value="ECO:0007669"/>
    <property type="project" value="UniProtKB-UniRule"/>
</dbReference>
<evidence type="ECO:0000259" key="18">
    <source>
        <dbReference type="SMART" id="SM00329"/>
    </source>
</evidence>
<evidence type="ECO:0000259" key="17">
    <source>
        <dbReference type="SMART" id="SM00328"/>
    </source>
</evidence>
<keyword evidence="20" id="KW-1185">Reference proteome</keyword>
<dbReference type="GO" id="GO:0006641">
    <property type="term" value="P:triglyceride metabolic process"/>
    <property type="evidence" value="ECO:0007669"/>
    <property type="project" value="TreeGrafter"/>
</dbReference>
<keyword evidence="10 15" id="KW-0443">Lipid metabolism</keyword>
<feature type="domain" description="Lipid-binding serum glycoprotein C-terminal" evidence="18">
    <location>
        <begin position="261"/>
        <end position="468"/>
    </location>
</feature>
<evidence type="ECO:0000256" key="5">
    <source>
        <dbReference type="ARBA" id="ARBA00022354"/>
    </source>
</evidence>
<keyword evidence="8 15" id="KW-0153">Cholesterol metabolism</keyword>
<dbReference type="GO" id="GO:0043691">
    <property type="term" value="P:reverse cholesterol transport"/>
    <property type="evidence" value="ECO:0007669"/>
    <property type="project" value="InterPro"/>
</dbReference>
<protein>
    <recommendedName>
        <fullName evidence="5 15">Cholesteryl ester transfer protein</fullName>
    </recommendedName>
</protein>
<feature type="disulfide bond" evidence="16">
    <location>
        <begin position="149"/>
        <end position="190"/>
    </location>
</feature>
<accession>A0AAW0NFR3</accession>
<dbReference type="AlphaFoldDB" id="A0AAW0NFR3"/>
<dbReference type="SMART" id="SM00328">
    <property type="entry name" value="BPI1"/>
    <property type="match status" value="1"/>
</dbReference>
<comment type="catalytic activity">
    <reaction evidence="3">
        <text>1,2,3-tri-(9Z-octadecenoyl)-glycerol(in) = 1,2,3-tri-(9Z-octadecenoyl)-glycerol(out)</text>
        <dbReference type="Rhea" id="RHEA:43352"/>
        <dbReference type="ChEBI" id="CHEBI:53753"/>
    </reaction>
</comment>
<dbReference type="GO" id="GO:0034375">
    <property type="term" value="P:high-density lipoprotein particle remodeling"/>
    <property type="evidence" value="ECO:0007669"/>
    <property type="project" value="UniProtKB-UniRule"/>
</dbReference>
<name>A0AAW0NFR3_9GOBI</name>